<gene>
    <name evidence="1" type="ORF">mPipKuh1_009382</name>
</gene>
<keyword evidence="2" id="KW-1185">Reference proteome</keyword>
<proteinExistence type="predicted"/>
<reference evidence="1 2" key="1">
    <citation type="journal article" date="2020" name="Nature">
        <title>Six reference-quality genomes reveal evolution of bat adaptations.</title>
        <authorList>
            <person name="Jebb D."/>
            <person name="Huang Z."/>
            <person name="Pippel M."/>
            <person name="Hughes G.M."/>
            <person name="Lavrichenko K."/>
            <person name="Devanna P."/>
            <person name="Winkler S."/>
            <person name="Jermiin L.S."/>
            <person name="Skirmuntt E.C."/>
            <person name="Katzourakis A."/>
            <person name="Burkitt-Gray L."/>
            <person name="Ray D.A."/>
            <person name="Sullivan K.A.M."/>
            <person name="Roscito J.G."/>
            <person name="Kirilenko B.M."/>
            <person name="Davalos L.M."/>
            <person name="Corthals A.P."/>
            <person name="Power M.L."/>
            <person name="Jones G."/>
            <person name="Ransome R.D."/>
            <person name="Dechmann D.K.N."/>
            <person name="Locatelli A.G."/>
            <person name="Puechmaille S.J."/>
            <person name="Fedrigo O."/>
            <person name="Jarvis E.D."/>
            <person name="Hiller M."/>
            <person name="Vernes S.C."/>
            <person name="Myers E.W."/>
            <person name="Teeling E.C."/>
        </authorList>
    </citation>
    <scope>NUCLEOTIDE SEQUENCE [LARGE SCALE GENOMIC DNA]</scope>
    <source>
        <strain evidence="1">MPipKuh1</strain>
        <tissue evidence="1">Flight muscle</tissue>
    </source>
</reference>
<name>A0A7J7ZIQ3_PIPKU</name>
<dbReference type="Proteomes" id="UP000558488">
    <property type="component" value="Unassembled WGS sequence"/>
</dbReference>
<dbReference type="EMBL" id="JACAGB010000003">
    <property type="protein sequence ID" value="KAF6374143.1"/>
    <property type="molecule type" value="Genomic_DNA"/>
</dbReference>
<evidence type="ECO:0000313" key="1">
    <source>
        <dbReference type="EMBL" id="KAF6374143.1"/>
    </source>
</evidence>
<dbReference type="AlphaFoldDB" id="A0A7J7ZIQ3"/>
<accession>A0A7J7ZIQ3</accession>
<sequence>MNAGWRRNAPSLHQKGGWGQCGSGGWGLEPSQCQSGHIACPLWTPLCLLFFPQEGIGFLSSVAPSLPSGSQSPYTVKSQREAVLWTCIAGGNLSFRALLWPFSDHGPPVGEGVYMQTGYTPPLAVF</sequence>
<protein>
    <submittedName>
        <fullName evidence="1">Uncharacterized protein</fullName>
    </submittedName>
</protein>
<organism evidence="1 2">
    <name type="scientific">Pipistrellus kuhlii</name>
    <name type="common">Kuhl's pipistrelle</name>
    <dbReference type="NCBI Taxonomy" id="59472"/>
    <lineage>
        <taxon>Eukaryota</taxon>
        <taxon>Metazoa</taxon>
        <taxon>Chordata</taxon>
        <taxon>Craniata</taxon>
        <taxon>Vertebrata</taxon>
        <taxon>Euteleostomi</taxon>
        <taxon>Mammalia</taxon>
        <taxon>Eutheria</taxon>
        <taxon>Laurasiatheria</taxon>
        <taxon>Chiroptera</taxon>
        <taxon>Yangochiroptera</taxon>
        <taxon>Vespertilionidae</taxon>
        <taxon>Pipistrellus</taxon>
    </lineage>
</organism>
<evidence type="ECO:0000313" key="2">
    <source>
        <dbReference type="Proteomes" id="UP000558488"/>
    </source>
</evidence>
<comment type="caution">
    <text evidence="1">The sequence shown here is derived from an EMBL/GenBank/DDBJ whole genome shotgun (WGS) entry which is preliminary data.</text>
</comment>